<gene>
    <name evidence="1" type="ORF">C7I36_02240</name>
</gene>
<dbReference type="RefSeq" id="WP_106452118.1">
    <property type="nucleotide sequence ID" value="NZ_PXYH01000002.1"/>
</dbReference>
<protein>
    <recommendedName>
        <fullName evidence="3">VOC family protein</fullName>
    </recommendedName>
</protein>
<accession>A0A2P7RAI6</accession>
<dbReference type="OrthoDB" id="5689462at2"/>
<reference evidence="1 2" key="1">
    <citation type="submission" date="2018-03" db="EMBL/GenBank/DDBJ databases">
        <title>The draft genome of Zobellella taiwanensis JCM 13381.</title>
        <authorList>
            <person name="Liu L."/>
            <person name="Li L."/>
            <person name="Wang T."/>
            <person name="Zhang X."/>
            <person name="Liang L."/>
        </authorList>
    </citation>
    <scope>NUCLEOTIDE SEQUENCE [LARGE SCALE GENOMIC DNA]</scope>
    <source>
        <strain evidence="1 2">JCM 13381</strain>
    </source>
</reference>
<dbReference type="PANTHER" id="PTHR37519:SF1">
    <property type="entry name" value="DIHYDROXYBIPHENYL DIOXYGENASE DOMAIN-CONTAINING PROTEIN"/>
    <property type="match status" value="1"/>
</dbReference>
<dbReference type="InterPro" id="IPR010393">
    <property type="entry name" value="DUF991_YecM-like"/>
</dbReference>
<organism evidence="1 2">
    <name type="scientific">Zobellella taiwanensis</name>
    <dbReference type="NCBI Taxonomy" id="347535"/>
    <lineage>
        <taxon>Bacteria</taxon>
        <taxon>Pseudomonadati</taxon>
        <taxon>Pseudomonadota</taxon>
        <taxon>Gammaproteobacteria</taxon>
        <taxon>Aeromonadales</taxon>
        <taxon>Aeromonadaceae</taxon>
        <taxon>Zobellella</taxon>
    </lineage>
</organism>
<proteinExistence type="predicted"/>
<dbReference type="Gene3D" id="3.10.180.10">
    <property type="entry name" value="2,3-Dihydroxybiphenyl 1,2-Dioxygenase, domain 1"/>
    <property type="match status" value="1"/>
</dbReference>
<comment type="caution">
    <text evidence="1">The sequence shown here is derived from an EMBL/GenBank/DDBJ whole genome shotgun (WGS) entry which is preliminary data.</text>
</comment>
<sequence>MVTGLDALLGDPGAFLRQLAGAMARAGLPADLGPMDHLCYRARDKADYLRLRAALAEHGEPLVEGMIGGRPILTLALHRPLSGPFGPVPCLELAAPKPGRVHHHGLEHGEIVVPDLAALQARYPGVSFDTGGLPHELTLPLPPWQVKFHCTSLADTIARERAQGLVVPVPADYFG</sequence>
<evidence type="ECO:0000313" key="2">
    <source>
        <dbReference type="Proteomes" id="UP000242181"/>
    </source>
</evidence>
<name>A0A2P7RAI6_9GAMM</name>
<dbReference type="InterPro" id="IPR029068">
    <property type="entry name" value="Glyas_Bleomycin-R_OHBP_Dase"/>
</dbReference>
<dbReference type="EMBL" id="PXYH01000002">
    <property type="protein sequence ID" value="PSJ47193.1"/>
    <property type="molecule type" value="Genomic_DNA"/>
</dbReference>
<evidence type="ECO:0008006" key="3">
    <source>
        <dbReference type="Google" id="ProtNLM"/>
    </source>
</evidence>
<dbReference type="Pfam" id="PF06185">
    <property type="entry name" value="YecM"/>
    <property type="match status" value="1"/>
</dbReference>
<dbReference type="PANTHER" id="PTHR37519">
    <property type="match status" value="1"/>
</dbReference>
<dbReference type="SUPFAM" id="SSF54593">
    <property type="entry name" value="Glyoxalase/Bleomycin resistance protein/Dihydroxybiphenyl dioxygenase"/>
    <property type="match status" value="1"/>
</dbReference>
<evidence type="ECO:0000313" key="1">
    <source>
        <dbReference type="EMBL" id="PSJ47193.1"/>
    </source>
</evidence>
<keyword evidence="2" id="KW-1185">Reference proteome</keyword>
<dbReference type="AlphaFoldDB" id="A0A2P7RAI6"/>
<dbReference type="Proteomes" id="UP000242181">
    <property type="component" value="Unassembled WGS sequence"/>
</dbReference>